<gene>
    <name evidence="4" type="ORF">S03H2_68904</name>
</gene>
<evidence type="ECO:0000256" key="2">
    <source>
        <dbReference type="ARBA" id="ARBA00023276"/>
    </source>
</evidence>
<feature type="domain" description="Photosynthesis system II assembly factor Ycf48/Hcf136-like" evidence="3">
    <location>
        <begin position="56"/>
        <end position="142"/>
    </location>
</feature>
<evidence type="ECO:0000259" key="3">
    <source>
        <dbReference type="Pfam" id="PF14870"/>
    </source>
</evidence>
<dbReference type="AlphaFoldDB" id="X1JG68"/>
<dbReference type="SUPFAM" id="SSF110296">
    <property type="entry name" value="Oligoxyloglucan reducing end-specific cellobiohydrolase"/>
    <property type="match status" value="1"/>
</dbReference>
<dbReference type="EMBL" id="BARU01045400">
    <property type="protein sequence ID" value="GAH92957.1"/>
    <property type="molecule type" value="Genomic_DNA"/>
</dbReference>
<dbReference type="GO" id="GO:0009523">
    <property type="term" value="C:photosystem II"/>
    <property type="evidence" value="ECO:0007669"/>
    <property type="project" value="UniProtKB-KW"/>
</dbReference>
<reference evidence="4" key="1">
    <citation type="journal article" date="2014" name="Front. Microbiol.">
        <title>High frequency of phylogenetically diverse reductive dehalogenase-homologous genes in deep subseafloor sedimentary metagenomes.</title>
        <authorList>
            <person name="Kawai M."/>
            <person name="Futagami T."/>
            <person name="Toyoda A."/>
            <person name="Takaki Y."/>
            <person name="Nishi S."/>
            <person name="Hori S."/>
            <person name="Arai W."/>
            <person name="Tsubouchi T."/>
            <person name="Morono Y."/>
            <person name="Uchiyama I."/>
            <person name="Ito T."/>
            <person name="Fujiyama A."/>
            <person name="Inagaki F."/>
            <person name="Takami H."/>
        </authorList>
    </citation>
    <scope>NUCLEOTIDE SEQUENCE</scope>
    <source>
        <strain evidence="4">Expedition CK06-06</strain>
    </source>
</reference>
<dbReference type="InterPro" id="IPR028203">
    <property type="entry name" value="PSII_CF48-like_dom"/>
</dbReference>
<dbReference type="Gene3D" id="2.130.10.10">
    <property type="entry name" value="YVTN repeat-like/Quinoprotein amine dehydrogenase"/>
    <property type="match status" value="1"/>
</dbReference>
<accession>X1JG68</accession>
<dbReference type="GO" id="GO:0015979">
    <property type="term" value="P:photosynthesis"/>
    <property type="evidence" value="ECO:0007669"/>
    <property type="project" value="UniProtKB-KW"/>
</dbReference>
<feature type="non-terminal residue" evidence="4">
    <location>
        <position position="1"/>
    </location>
</feature>
<organism evidence="4">
    <name type="scientific">marine sediment metagenome</name>
    <dbReference type="NCBI Taxonomy" id="412755"/>
    <lineage>
        <taxon>unclassified sequences</taxon>
        <taxon>metagenomes</taxon>
        <taxon>ecological metagenomes</taxon>
    </lineage>
</organism>
<dbReference type="Pfam" id="PF14870">
    <property type="entry name" value="PSII_BNR"/>
    <property type="match status" value="1"/>
</dbReference>
<keyword evidence="1" id="KW-0602">Photosynthesis</keyword>
<protein>
    <recommendedName>
        <fullName evidence="3">Photosynthesis system II assembly factor Ycf48/Hcf136-like domain-containing protein</fullName>
    </recommendedName>
</protein>
<evidence type="ECO:0000313" key="4">
    <source>
        <dbReference type="EMBL" id="GAH92957.1"/>
    </source>
</evidence>
<keyword evidence="2" id="KW-0604">Photosystem II</keyword>
<dbReference type="InterPro" id="IPR015943">
    <property type="entry name" value="WD40/YVTN_repeat-like_dom_sf"/>
</dbReference>
<feature type="non-terminal residue" evidence="4">
    <location>
        <position position="151"/>
    </location>
</feature>
<proteinExistence type="predicted"/>
<evidence type="ECO:0000256" key="1">
    <source>
        <dbReference type="ARBA" id="ARBA00022531"/>
    </source>
</evidence>
<sequence>IFIVVISILLLGVSFLYAEWVHVTGGYLSNVQFVGNDGWVTDNYGRIRHSSNGGANWEIQESGVTERLYGVYFVSSTTGWISGNDGIILYTDDGGAIWTSQTSGTTDRLDVIFFLDSLNGWAGGSYGTFLHTTDGGGTWVPVSATTYHIYS</sequence>
<dbReference type="PANTHER" id="PTHR47199">
    <property type="entry name" value="PHOTOSYSTEM II STABILITY/ASSEMBLY FACTOR HCF136, CHLOROPLASTIC"/>
    <property type="match status" value="1"/>
</dbReference>
<comment type="caution">
    <text evidence="4">The sequence shown here is derived from an EMBL/GenBank/DDBJ whole genome shotgun (WGS) entry which is preliminary data.</text>
</comment>
<dbReference type="PANTHER" id="PTHR47199:SF2">
    <property type="entry name" value="PHOTOSYSTEM II STABILITY_ASSEMBLY FACTOR HCF136, CHLOROPLASTIC"/>
    <property type="match status" value="1"/>
</dbReference>
<name>X1JG68_9ZZZZ</name>